<dbReference type="STRING" id="706587.Desti_3947"/>
<name>I4CAJ8_DESTA</name>
<dbReference type="KEGG" id="dti:Desti_3947"/>
<dbReference type="Proteomes" id="UP000006055">
    <property type="component" value="Chromosome"/>
</dbReference>
<dbReference type="eggNOG" id="COG3307">
    <property type="taxonomic scope" value="Bacteria"/>
</dbReference>
<evidence type="ECO:0000313" key="7">
    <source>
        <dbReference type="EMBL" id="AFM26589.1"/>
    </source>
</evidence>
<dbReference type="InterPro" id="IPR051533">
    <property type="entry name" value="WaaL-like"/>
</dbReference>
<accession>I4CAJ8</accession>
<protein>
    <submittedName>
        <fullName evidence="7">O-Antigen ligase</fullName>
    </submittedName>
</protein>
<evidence type="ECO:0000256" key="5">
    <source>
        <dbReference type="SAM" id="Phobius"/>
    </source>
</evidence>
<dbReference type="HOGENOM" id="CLU_650085_0_0_7"/>
<evidence type="ECO:0000256" key="1">
    <source>
        <dbReference type="ARBA" id="ARBA00004141"/>
    </source>
</evidence>
<keyword evidence="3 5" id="KW-1133">Transmembrane helix</keyword>
<keyword evidence="8" id="KW-1185">Reference proteome</keyword>
<evidence type="ECO:0000313" key="8">
    <source>
        <dbReference type="Proteomes" id="UP000006055"/>
    </source>
</evidence>
<feature type="transmembrane region" description="Helical" evidence="5">
    <location>
        <begin position="222"/>
        <end position="238"/>
    </location>
</feature>
<sequence>MQLTDIQVSSGGIRNLFSTLINVGPLEKTAIALFIATSFQAAFLTPYVIVVHGERANLFTGLLCAISLIAALIARDKNGKFFTNAEIAVAAILTILAAVSGLLSITPQASLFRGFVVVSSGLGGFVCARILLRTTDRKFLFAWFCTILVCGILLVSLIGRVFLADNVFQLLDANPHPLANRLFILFFGPLALLLAGQPGSVAIFLTLLLGAYVFFYLSHLRSGYVIPILLATGAFVFGKMKLRHFVWLLVPLIVVGIFFVRGLDKAKFDPKDEPTYYRAENYPFSWHIASQHPWFGIGLRAPRDAYLENYSLKYPYVDKERFSDSVRRVVNSENIFLTFMAELGFPFVVLYCLGIGYLLLQLVKQARLPVPAGSLNPLALLLPIGAGLLHFLVLDGLLHPQISWFFHVLLGMIPTEKISRSK</sequence>
<feature type="transmembrane region" description="Helical" evidence="5">
    <location>
        <begin position="87"/>
        <end position="105"/>
    </location>
</feature>
<dbReference type="AlphaFoldDB" id="I4CAJ8"/>
<dbReference type="PANTHER" id="PTHR37422">
    <property type="entry name" value="TEICHURONIC ACID BIOSYNTHESIS PROTEIN TUAE"/>
    <property type="match status" value="1"/>
</dbReference>
<evidence type="ECO:0000259" key="6">
    <source>
        <dbReference type="Pfam" id="PF04932"/>
    </source>
</evidence>
<keyword evidence="2 5" id="KW-0812">Transmembrane</keyword>
<keyword evidence="4 5" id="KW-0472">Membrane</keyword>
<gene>
    <name evidence="7" type="ordered locus">Desti_3947</name>
</gene>
<feature type="transmembrane region" description="Helical" evidence="5">
    <location>
        <begin position="244"/>
        <end position="263"/>
    </location>
</feature>
<dbReference type="GO" id="GO:0016020">
    <property type="term" value="C:membrane"/>
    <property type="evidence" value="ECO:0007669"/>
    <property type="project" value="UniProtKB-SubCell"/>
</dbReference>
<feature type="transmembrane region" description="Helical" evidence="5">
    <location>
        <begin position="139"/>
        <end position="162"/>
    </location>
</feature>
<dbReference type="PANTHER" id="PTHR37422:SF13">
    <property type="entry name" value="LIPOPOLYSACCHARIDE BIOSYNTHESIS PROTEIN PA4999-RELATED"/>
    <property type="match status" value="1"/>
</dbReference>
<evidence type="ECO:0000256" key="4">
    <source>
        <dbReference type="ARBA" id="ARBA00023136"/>
    </source>
</evidence>
<feature type="transmembrane region" description="Helical" evidence="5">
    <location>
        <begin position="182"/>
        <end position="215"/>
    </location>
</feature>
<feature type="transmembrane region" description="Helical" evidence="5">
    <location>
        <begin position="335"/>
        <end position="360"/>
    </location>
</feature>
<dbReference type="GO" id="GO:0016874">
    <property type="term" value="F:ligase activity"/>
    <property type="evidence" value="ECO:0007669"/>
    <property type="project" value="UniProtKB-KW"/>
</dbReference>
<feature type="transmembrane region" description="Helical" evidence="5">
    <location>
        <begin position="380"/>
        <end position="398"/>
    </location>
</feature>
<feature type="transmembrane region" description="Helical" evidence="5">
    <location>
        <begin position="56"/>
        <end position="75"/>
    </location>
</feature>
<reference evidence="8" key="1">
    <citation type="submission" date="2012-06" db="EMBL/GenBank/DDBJ databases">
        <title>Complete sequence of chromosome of Desulfomonile tiedjei DSM 6799.</title>
        <authorList>
            <person name="Lucas S."/>
            <person name="Copeland A."/>
            <person name="Lapidus A."/>
            <person name="Glavina del Rio T."/>
            <person name="Dalin E."/>
            <person name="Tice H."/>
            <person name="Bruce D."/>
            <person name="Goodwin L."/>
            <person name="Pitluck S."/>
            <person name="Peters L."/>
            <person name="Ovchinnikova G."/>
            <person name="Zeytun A."/>
            <person name="Lu M."/>
            <person name="Kyrpides N."/>
            <person name="Mavromatis K."/>
            <person name="Ivanova N."/>
            <person name="Brettin T."/>
            <person name="Detter J.C."/>
            <person name="Han C."/>
            <person name="Larimer F."/>
            <person name="Land M."/>
            <person name="Hauser L."/>
            <person name="Markowitz V."/>
            <person name="Cheng J.-F."/>
            <person name="Hugenholtz P."/>
            <person name="Woyke T."/>
            <person name="Wu D."/>
            <person name="Spring S."/>
            <person name="Schroeder M."/>
            <person name="Brambilla E."/>
            <person name="Klenk H.-P."/>
            <person name="Eisen J.A."/>
        </authorList>
    </citation>
    <scope>NUCLEOTIDE SEQUENCE [LARGE SCALE GENOMIC DNA]</scope>
    <source>
        <strain evidence="8">ATCC 49306 / DSM 6799 / DCB-1</strain>
    </source>
</reference>
<comment type="subcellular location">
    <subcellularLocation>
        <location evidence="1">Membrane</location>
        <topology evidence="1">Multi-pass membrane protein</topology>
    </subcellularLocation>
</comment>
<dbReference type="RefSeq" id="WP_014811715.1">
    <property type="nucleotide sequence ID" value="NC_018025.1"/>
</dbReference>
<dbReference type="Pfam" id="PF04932">
    <property type="entry name" value="Wzy_C"/>
    <property type="match status" value="1"/>
</dbReference>
<feature type="transmembrane region" description="Helical" evidence="5">
    <location>
        <begin position="111"/>
        <end position="132"/>
    </location>
</feature>
<keyword evidence="7" id="KW-0436">Ligase</keyword>
<dbReference type="InterPro" id="IPR007016">
    <property type="entry name" value="O-antigen_ligase-rel_domated"/>
</dbReference>
<feature type="transmembrane region" description="Helical" evidence="5">
    <location>
        <begin position="30"/>
        <end position="50"/>
    </location>
</feature>
<dbReference type="OrthoDB" id="547142at2"/>
<proteinExistence type="predicted"/>
<evidence type="ECO:0000256" key="3">
    <source>
        <dbReference type="ARBA" id="ARBA00022989"/>
    </source>
</evidence>
<feature type="domain" description="O-antigen ligase-related" evidence="6">
    <location>
        <begin position="208"/>
        <end position="351"/>
    </location>
</feature>
<organism evidence="7 8">
    <name type="scientific">Desulfomonile tiedjei (strain ATCC 49306 / DSM 6799 / DCB-1)</name>
    <dbReference type="NCBI Taxonomy" id="706587"/>
    <lineage>
        <taxon>Bacteria</taxon>
        <taxon>Pseudomonadati</taxon>
        <taxon>Thermodesulfobacteriota</taxon>
        <taxon>Desulfomonilia</taxon>
        <taxon>Desulfomonilales</taxon>
        <taxon>Desulfomonilaceae</taxon>
        <taxon>Desulfomonile</taxon>
    </lineage>
</organism>
<dbReference type="EMBL" id="CP003360">
    <property type="protein sequence ID" value="AFM26589.1"/>
    <property type="molecule type" value="Genomic_DNA"/>
</dbReference>
<evidence type="ECO:0000256" key="2">
    <source>
        <dbReference type="ARBA" id="ARBA00022692"/>
    </source>
</evidence>